<feature type="non-terminal residue" evidence="9">
    <location>
        <position position="1"/>
    </location>
</feature>
<dbReference type="InterPro" id="IPR045864">
    <property type="entry name" value="aa-tRNA-synth_II/BPL/LPL"/>
</dbReference>
<comment type="caution">
    <text evidence="9">The sequence shown here is derived from an EMBL/GenBank/DDBJ whole genome shotgun (WGS) entry which is preliminary data.</text>
</comment>
<keyword evidence="4" id="KW-0547">Nucleotide-binding</keyword>
<dbReference type="PANTHER" id="PTHR11778">
    <property type="entry name" value="SERYL-TRNA SYNTHETASE"/>
    <property type="match status" value="1"/>
</dbReference>
<evidence type="ECO:0000256" key="6">
    <source>
        <dbReference type="ARBA" id="ARBA00023146"/>
    </source>
</evidence>
<keyword evidence="10" id="KW-1185">Reference proteome</keyword>
<feature type="domain" description="Aminoacyl-transfer RNA synthetases class-II family profile" evidence="8">
    <location>
        <begin position="1"/>
        <end position="114"/>
    </location>
</feature>
<keyword evidence="5" id="KW-0067">ATP-binding</keyword>
<accession>A0ABS2XEI4</accession>
<proteinExistence type="inferred from homology"/>
<dbReference type="PROSITE" id="PS50862">
    <property type="entry name" value="AA_TRNA_LIGASE_II"/>
    <property type="match status" value="1"/>
</dbReference>
<sequence length="129" mass="14416">MFGVTADESGQESAELLAEFVSIQKEIFSELGMHCRVLDMPTQELGLPAYRKLDIEAWMPGRGKFGEISSASNCTDYQSRRLNIMYHGDNERLKYAHTVSLNCSSRARRIAAPLCGTNTLCFLNSNETC</sequence>
<dbReference type="Proteomes" id="UP001166093">
    <property type="component" value="Unassembled WGS sequence"/>
</dbReference>
<comment type="similarity">
    <text evidence="1">Belongs to the class-II aminoacyl-tRNA synthetase family. Type-1 seryl-tRNA synthetase subfamily.</text>
</comment>
<dbReference type="InterPro" id="IPR002317">
    <property type="entry name" value="Ser-tRNA-ligase_type_1"/>
</dbReference>
<evidence type="ECO:0000313" key="9">
    <source>
        <dbReference type="EMBL" id="MBN3272660.1"/>
    </source>
</evidence>
<dbReference type="Pfam" id="PF00587">
    <property type="entry name" value="tRNA-synt_2b"/>
    <property type="match status" value="1"/>
</dbReference>
<evidence type="ECO:0000256" key="7">
    <source>
        <dbReference type="ARBA" id="ARBA00031113"/>
    </source>
</evidence>
<dbReference type="SUPFAM" id="SSF55681">
    <property type="entry name" value="Class II aaRS and biotin synthetases"/>
    <property type="match status" value="1"/>
</dbReference>
<evidence type="ECO:0000256" key="4">
    <source>
        <dbReference type="ARBA" id="ARBA00022741"/>
    </source>
</evidence>
<evidence type="ECO:0000259" key="8">
    <source>
        <dbReference type="PROSITE" id="PS50862"/>
    </source>
</evidence>
<keyword evidence="3" id="KW-0436">Ligase</keyword>
<dbReference type="InterPro" id="IPR002314">
    <property type="entry name" value="aa-tRNA-synt_IIb"/>
</dbReference>
<dbReference type="InterPro" id="IPR006195">
    <property type="entry name" value="aa-tRNA-synth_II"/>
</dbReference>
<dbReference type="EC" id="6.1.1.11" evidence="2"/>
<gene>
    <name evidence="9" type="primary">Sars2_1</name>
    <name evidence="9" type="ORF">GTO93_0000273</name>
</gene>
<name>A0ABS2XEI4_POLSP</name>
<dbReference type="EMBL" id="JAAWVQ010022732">
    <property type="protein sequence ID" value="MBN3272660.1"/>
    <property type="molecule type" value="Genomic_DNA"/>
</dbReference>
<evidence type="ECO:0000313" key="10">
    <source>
        <dbReference type="Proteomes" id="UP001166093"/>
    </source>
</evidence>
<keyword evidence="6" id="KW-0030">Aminoacyl-tRNA synthetase</keyword>
<evidence type="ECO:0000256" key="2">
    <source>
        <dbReference type="ARBA" id="ARBA00012840"/>
    </source>
</evidence>
<organism evidence="9 10">
    <name type="scientific">Polyodon spathula</name>
    <name type="common">North American paddlefish</name>
    <name type="synonym">Squalus spathula</name>
    <dbReference type="NCBI Taxonomy" id="7913"/>
    <lineage>
        <taxon>Eukaryota</taxon>
        <taxon>Metazoa</taxon>
        <taxon>Chordata</taxon>
        <taxon>Craniata</taxon>
        <taxon>Vertebrata</taxon>
        <taxon>Euteleostomi</taxon>
        <taxon>Actinopterygii</taxon>
        <taxon>Chondrostei</taxon>
        <taxon>Acipenseriformes</taxon>
        <taxon>Polyodontidae</taxon>
        <taxon>Polyodon</taxon>
    </lineage>
</organism>
<evidence type="ECO:0000256" key="5">
    <source>
        <dbReference type="ARBA" id="ARBA00022840"/>
    </source>
</evidence>
<feature type="non-terminal residue" evidence="9">
    <location>
        <position position="129"/>
    </location>
</feature>
<dbReference type="Gene3D" id="3.30.930.10">
    <property type="entry name" value="Bira Bifunctional Protein, Domain 2"/>
    <property type="match status" value="1"/>
</dbReference>
<evidence type="ECO:0000256" key="1">
    <source>
        <dbReference type="ARBA" id="ARBA00010728"/>
    </source>
</evidence>
<evidence type="ECO:0000256" key="3">
    <source>
        <dbReference type="ARBA" id="ARBA00022598"/>
    </source>
</evidence>
<reference evidence="9" key="1">
    <citation type="journal article" date="2021" name="Cell">
        <title>Tracing the genetic footprints of vertebrate landing in non-teleost ray-finned fishes.</title>
        <authorList>
            <person name="Bi X."/>
            <person name="Wang K."/>
            <person name="Yang L."/>
            <person name="Pan H."/>
            <person name="Jiang H."/>
            <person name="Wei Q."/>
            <person name="Fang M."/>
            <person name="Yu H."/>
            <person name="Zhu C."/>
            <person name="Cai Y."/>
            <person name="He Y."/>
            <person name="Gan X."/>
            <person name="Zeng H."/>
            <person name="Yu D."/>
            <person name="Zhu Y."/>
            <person name="Jiang H."/>
            <person name="Qiu Q."/>
            <person name="Yang H."/>
            <person name="Zhang Y.E."/>
            <person name="Wang W."/>
            <person name="Zhu M."/>
            <person name="He S."/>
            <person name="Zhang G."/>
        </authorList>
    </citation>
    <scope>NUCLEOTIDE SEQUENCE</scope>
    <source>
        <strain evidence="9">Pddl_001</strain>
    </source>
</reference>
<dbReference type="PRINTS" id="PR00981">
    <property type="entry name" value="TRNASYNTHSER"/>
</dbReference>
<protein>
    <recommendedName>
        <fullName evidence="2">serine--tRNA ligase</fullName>
        <ecNumber evidence="2">6.1.1.11</ecNumber>
    </recommendedName>
    <alternativeName>
        <fullName evidence="7">Seryl-tRNA synthetase</fullName>
    </alternativeName>
</protein>